<dbReference type="Gene3D" id="3.30.70.270">
    <property type="match status" value="1"/>
</dbReference>
<proteinExistence type="predicted"/>
<dbReference type="InterPro" id="IPR000160">
    <property type="entry name" value="GGDEF_dom"/>
</dbReference>
<dbReference type="KEGG" id="pka:PQ456_22085"/>
<keyword evidence="3" id="KW-0808">Transferase</keyword>
<keyword evidence="1" id="KW-0472">Membrane</keyword>
<feature type="domain" description="GGDEF" evidence="2">
    <location>
        <begin position="123"/>
        <end position="300"/>
    </location>
</feature>
<gene>
    <name evidence="3" type="ORF">PQ456_22085</name>
</gene>
<dbReference type="InterPro" id="IPR043128">
    <property type="entry name" value="Rev_trsase/Diguanyl_cyclase"/>
</dbReference>
<evidence type="ECO:0000313" key="3">
    <source>
        <dbReference type="EMBL" id="WCT55805.1"/>
    </source>
</evidence>
<protein>
    <submittedName>
        <fullName evidence="3">Diguanylate cyclase</fullName>
        <ecNumber evidence="3">2.7.7.65</ecNumber>
    </submittedName>
</protein>
<dbReference type="GO" id="GO:0052621">
    <property type="term" value="F:diguanylate cyclase activity"/>
    <property type="evidence" value="ECO:0007669"/>
    <property type="project" value="UniProtKB-EC"/>
</dbReference>
<dbReference type="EMBL" id="CP117416">
    <property type="protein sequence ID" value="WCT55805.1"/>
    <property type="molecule type" value="Genomic_DNA"/>
</dbReference>
<dbReference type="Pfam" id="PF00990">
    <property type="entry name" value="GGDEF"/>
    <property type="match status" value="1"/>
</dbReference>
<dbReference type="AlphaFoldDB" id="A0AAX3M0R3"/>
<accession>A0AAX3M0R3</accession>
<dbReference type="Proteomes" id="UP001220509">
    <property type="component" value="Chromosome"/>
</dbReference>
<keyword evidence="4" id="KW-1185">Reference proteome</keyword>
<feature type="transmembrane region" description="Helical" evidence="1">
    <location>
        <begin position="95"/>
        <end position="116"/>
    </location>
</feature>
<feature type="transmembrane region" description="Helical" evidence="1">
    <location>
        <begin position="21"/>
        <end position="43"/>
    </location>
</feature>
<keyword evidence="1" id="KW-1133">Transmembrane helix</keyword>
<organism evidence="3 4">
    <name type="scientific">Paenibacillus kyungheensis</name>
    <dbReference type="NCBI Taxonomy" id="1452732"/>
    <lineage>
        <taxon>Bacteria</taxon>
        <taxon>Bacillati</taxon>
        <taxon>Bacillota</taxon>
        <taxon>Bacilli</taxon>
        <taxon>Bacillales</taxon>
        <taxon>Paenibacillaceae</taxon>
        <taxon>Paenibacillus</taxon>
    </lineage>
</organism>
<evidence type="ECO:0000313" key="4">
    <source>
        <dbReference type="Proteomes" id="UP001220509"/>
    </source>
</evidence>
<evidence type="ECO:0000256" key="1">
    <source>
        <dbReference type="SAM" id="Phobius"/>
    </source>
</evidence>
<keyword evidence="1" id="KW-0812">Transmembrane</keyword>
<evidence type="ECO:0000259" key="2">
    <source>
        <dbReference type="SMART" id="SM00267"/>
    </source>
</evidence>
<dbReference type="SUPFAM" id="SSF55073">
    <property type="entry name" value="Nucleotide cyclase"/>
    <property type="match status" value="1"/>
</dbReference>
<keyword evidence="3" id="KW-0548">Nucleotidyltransferase</keyword>
<dbReference type="InterPro" id="IPR029787">
    <property type="entry name" value="Nucleotide_cyclase"/>
</dbReference>
<feature type="transmembrane region" description="Helical" evidence="1">
    <location>
        <begin position="55"/>
        <end position="88"/>
    </location>
</feature>
<dbReference type="SMART" id="SM00267">
    <property type="entry name" value="GGDEF"/>
    <property type="match status" value="1"/>
</dbReference>
<reference evidence="3 4" key="1">
    <citation type="submission" date="2023-02" db="EMBL/GenBank/DDBJ databases">
        <title>Genome sequence of Paenibacillus kyungheensis KACC 18744.</title>
        <authorList>
            <person name="Kim S."/>
            <person name="Heo J."/>
            <person name="Kwon S.-W."/>
        </authorList>
    </citation>
    <scope>NUCLEOTIDE SEQUENCE [LARGE SCALE GENOMIC DNA]</scope>
    <source>
        <strain evidence="3 4">KACC 18744</strain>
    </source>
</reference>
<sequence length="301" mass="34786">MRTSRKRKELSTNTSIINQMRLGYIILIVLAIAQEVLVFFNIYADGGYSLLEIALNIGAMVALLFGFVVSMGIAVVVIFIFIVTYFVWMVTYAPVNTLIFFELFLIPANILIAAFIKSTLIRNQRVSERLEDLRKRDPEIDLYTTLGNKKALEATVIKQSNLARRYSENYTFSMAMFKIEFLALVQESLGSQLYSQFLLELSETIQKQIRYEDYKFSIEEGRFIILCPMTDQQYLQLLTDRIKNAMMNIKFLDKKGKELKFVIRAGAFVFQKEQFSTYENIDGIISALERNTETDLIAEYI</sequence>
<dbReference type="EC" id="2.7.7.65" evidence="3"/>
<dbReference type="RefSeq" id="WP_273614155.1">
    <property type="nucleotide sequence ID" value="NZ_CP117416.1"/>
</dbReference>
<name>A0AAX3M0R3_9BACL</name>